<dbReference type="PANTHER" id="PTHR47360:SF1">
    <property type="entry name" value="ENDOPEPTIDASE NLPC-RELATED"/>
    <property type="match status" value="1"/>
</dbReference>
<comment type="similarity">
    <text evidence="1">Belongs to the peptidase C40 family.</text>
</comment>
<evidence type="ECO:0000256" key="2">
    <source>
        <dbReference type="ARBA" id="ARBA00022670"/>
    </source>
</evidence>
<dbReference type="PANTHER" id="PTHR47360">
    <property type="entry name" value="MUREIN DD-ENDOPEPTIDASE MEPS/MUREIN LD-CARBOXYPEPTIDASE"/>
    <property type="match status" value="1"/>
</dbReference>
<dbReference type="InterPro" id="IPR038765">
    <property type="entry name" value="Papain-like_cys_pep_sf"/>
</dbReference>
<proteinExistence type="inferred from homology"/>
<keyword evidence="4" id="KW-0378">Hydrolase</keyword>
<dbReference type="PROSITE" id="PS51257">
    <property type="entry name" value="PROKAR_LIPOPROTEIN"/>
    <property type="match status" value="1"/>
</dbReference>
<dbReference type="SUPFAM" id="SSF54001">
    <property type="entry name" value="Cysteine proteinases"/>
    <property type="match status" value="1"/>
</dbReference>
<comment type="caution">
    <text evidence="8">The sequence shown here is derived from an EMBL/GenBank/DDBJ whole genome shotgun (WGS) entry which is preliminary data.</text>
</comment>
<feature type="chain" id="PRO_5045131742" evidence="6">
    <location>
        <begin position="24"/>
        <end position="222"/>
    </location>
</feature>
<keyword evidence="5" id="KW-0788">Thiol protease</keyword>
<accession>A0ABT3IPE9</accession>
<dbReference type="PROSITE" id="PS51935">
    <property type="entry name" value="NLPC_P60"/>
    <property type="match status" value="1"/>
</dbReference>
<dbReference type="RefSeq" id="WP_264732195.1">
    <property type="nucleotide sequence ID" value="NZ_JAPDNR010000001.1"/>
</dbReference>
<evidence type="ECO:0000256" key="3">
    <source>
        <dbReference type="ARBA" id="ARBA00022729"/>
    </source>
</evidence>
<protein>
    <submittedName>
        <fullName evidence="8">C40 family peptidase</fullName>
    </submittedName>
</protein>
<evidence type="ECO:0000256" key="1">
    <source>
        <dbReference type="ARBA" id="ARBA00007074"/>
    </source>
</evidence>
<keyword evidence="2" id="KW-0645">Protease</keyword>
<reference evidence="8 9" key="1">
    <citation type="submission" date="2022-10" db="EMBL/GenBank/DDBJ databases">
        <title>Chitinophaga nivalis PC15 sp. nov., isolated from Pyeongchang county, South Korea.</title>
        <authorList>
            <person name="Trinh H.N."/>
        </authorList>
    </citation>
    <scope>NUCLEOTIDE SEQUENCE [LARGE SCALE GENOMIC DNA]</scope>
    <source>
        <strain evidence="8 9">PC14</strain>
    </source>
</reference>
<evidence type="ECO:0000259" key="7">
    <source>
        <dbReference type="PROSITE" id="PS51935"/>
    </source>
</evidence>
<sequence length="222" mass="25165">MMKVKGQLYVNMLVGALSISSCATIKKNTVRKTPQPATAEHHRRVEFLDGIATNRHTRNSASYNNKEVSISKNITRGSANLENAQSWQFKYAQLLDVPVEDVLNHQLYKFIEEWWGTPYRLGGKSRDGIDCSGFVAMLANTVFQLSLTGNSVQLYNQVRRLSTRDLHEGDLVFFKIHHKRISHVGIYLENDKFVHASTSAGVMISDLNEPYWKKYFAGGGRL</sequence>
<evidence type="ECO:0000313" key="8">
    <source>
        <dbReference type="EMBL" id="MCW3485604.1"/>
    </source>
</evidence>
<evidence type="ECO:0000256" key="4">
    <source>
        <dbReference type="ARBA" id="ARBA00022801"/>
    </source>
</evidence>
<feature type="domain" description="NlpC/P60" evidence="7">
    <location>
        <begin position="97"/>
        <end position="222"/>
    </location>
</feature>
<dbReference type="Pfam" id="PF00877">
    <property type="entry name" value="NLPC_P60"/>
    <property type="match status" value="1"/>
</dbReference>
<name>A0ABT3IPE9_9BACT</name>
<organism evidence="8 9">
    <name type="scientific">Chitinophaga nivalis</name>
    <dbReference type="NCBI Taxonomy" id="2991709"/>
    <lineage>
        <taxon>Bacteria</taxon>
        <taxon>Pseudomonadati</taxon>
        <taxon>Bacteroidota</taxon>
        <taxon>Chitinophagia</taxon>
        <taxon>Chitinophagales</taxon>
        <taxon>Chitinophagaceae</taxon>
        <taxon>Chitinophaga</taxon>
    </lineage>
</organism>
<gene>
    <name evidence="8" type="ORF">OL497_16980</name>
</gene>
<dbReference type="EMBL" id="JAPDNS010000002">
    <property type="protein sequence ID" value="MCW3485604.1"/>
    <property type="molecule type" value="Genomic_DNA"/>
</dbReference>
<dbReference type="InterPro" id="IPR000064">
    <property type="entry name" value="NLP_P60_dom"/>
</dbReference>
<evidence type="ECO:0000256" key="5">
    <source>
        <dbReference type="ARBA" id="ARBA00022807"/>
    </source>
</evidence>
<dbReference type="Gene3D" id="3.90.1720.10">
    <property type="entry name" value="endopeptidase domain like (from Nostoc punctiforme)"/>
    <property type="match status" value="1"/>
</dbReference>
<dbReference type="InterPro" id="IPR052062">
    <property type="entry name" value="Murein_DD/LD_carboxypeptidase"/>
</dbReference>
<keyword evidence="9" id="KW-1185">Reference proteome</keyword>
<keyword evidence="3 6" id="KW-0732">Signal</keyword>
<dbReference type="Proteomes" id="UP001207742">
    <property type="component" value="Unassembled WGS sequence"/>
</dbReference>
<feature type="signal peptide" evidence="6">
    <location>
        <begin position="1"/>
        <end position="23"/>
    </location>
</feature>
<evidence type="ECO:0000313" key="9">
    <source>
        <dbReference type="Proteomes" id="UP001207742"/>
    </source>
</evidence>
<evidence type="ECO:0000256" key="6">
    <source>
        <dbReference type="SAM" id="SignalP"/>
    </source>
</evidence>